<reference evidence="1 2" key="1">
    <citation type="submission" date="2017-09" db="EMBL/GenBank/DDBJ databases">
        <title>Depth-based differentiation of microbial function through sediment-hosted aquifers and enrichment of novel symbionts in the deep terrestrial subsurface.</title>
        <authorList>
            <person name="Probst A.J."/>
            <person name="Ladd B."/>
            <person name="Jarett J.K."/>
            <person name="Geller-Mcgrath D.E."/>
            <person name="Sieber C.M."/>
            <person name="Emerson J.B."/>
            <person name="Anantharaman K."/>
            <person name="Thomas B.C."/>
            <person name="Malmstrom R."/>
            <person name="Stieglmeier M."/>
            <person name="Klingl A."/>
            <person name="Woyke T."/>
            <person name="Ryan C.M."/>
            <person name="Banfield J.F."/>
        </authorList>
    </citation>
    <scope>NUCLEOTIDE SEQUENCE [LARGE SCALE GENOMIC DNA]</scope>
    <source>
        <strain evidence="1">CG11_big_fil_rev_8_21_14_0_20_39_9</strain>
    </source>
</reference>
<gene>
    <name evidence="1" type="ORF">COV64_01120</name>
</gene>
<proteinExistence type="predicted"/>
<dbReference type="Pfam" id="PF06262">
    <property type="entry name" value="Zincin_1"/>
    <property type="match status" value="1"/>
</dbReference>
<evidence type="ECO:0008006" key="3">
    <source>
        <dbReference type="Google" id="ProtNLM"/>
    </source>
</evidence>
<accession>A0A2H0MP78</accession>
<dbReference type="InterPro" id="IPR038555">
    <property type="entry name" value="Zincin_1_sf"/>
</dbReference>
<dbReference type="SUPFAM" id="SSF55486">
    <property type="entry name" value="Metalloproteases ('zincins'), catalytic domain"/>
    <property type="match status" value="1"/>
</dbReference>
<dbReference type="CDD" id="cd12952">
    <property type="entry name" value="MMP_ACEL2062"/>
    <property type="match status" value="1"/>
</dbReference>
<dbReference type="AlphaFoldDB" id="A0A2H0MP78"/>
<sequence>MTSFEFEKLVKQALMDLPEHIRKAIDNAAIVIEEKPPRKMLLGLYQGVPKTMWGRGFGQILPDKITIFKEPIEKITSSPEEVAEVVKIVVWHEIAHHFGFSEKRVRELEAKWKEKLKRAS</sequence>
<dbReference type="Proteomes" id="UP000229381">
    <property type="component" value="Unassembled WGS sequence"/>
</dbReference>
<dbReference type="Gene3D" id="3.30.2010.20">
    <property type="match status" value="1"/>
</dbReference>
<dbReference type="InterPro" id="IPR010428">
    <property type="entry name" value="Zincin_1"/>
</dbReference>
<comment type="caution">
    <text evidence="1">The sequence shown here is derived from an EMBL/GenBank/DDBJ whole genome shotgun (WGS) entry which is preliminary data.</text>
</comment>
<evidence type="ECO:0000313" key="2">
    <source>
        <dbReference type="Proteomes" id="UP000229381"/>
    </source>
</evidence>
<evidence type="ECO:0000313" key="1">
    <source>
        <dbReference type="EMBL" id="PIQ98462.1"/>
    </source>
</evidence>
<organism evidence="1 2">
    <name type="scientific">Candidatus Nealsonbacteria bacterium CG11_big_fil_rev_8_21_14_0_20_39_9</name>
    <dbReference type="NCBI Taxonomy" id="1974715"/>
    <lineage>
        <taxon>Bacteria</taxon>
        <taxon>Candidatus Nealsoniibacteriota</taxon>
    </lineage>
</organism>
<protein>
    <recommendedName>
        <fullName evidence="3">Metallopeptidase family protein</fullName>
    </recommendedName>
</protein>
<dbReference type="EMBL" id="PCWI01000028">
    <property type="protein sequence ID" value="PIQ98462.1"/>
    <property type="molecule type" value="Genomic_DNA"/>
</dbReference>
<name>A0A2H0MP78_9BACT</name>